<dbReference type="Proteomes" id="UP000078240">
    <property type="component" value="Unassembled WGS sequence"/>
</dbReference>
<comment type="similarity">
    <text evidence="2">Belongs to the AB hydrolase superfamily. Epoxide hydrolase family.</text>
</comment>
<dbReference type="EMBL" id="LSBH01000005">
    <property type="protein sequence ID" value="OAQ78255.1"/>
    <property type="molecule type" value="Genomic_DNA"/>
</dbReference>
<organism evidence="5 6">
    <name type="scientific">Purpureocillium lilacinum</name>
    <name type="common">Paecilomyces lilacinus</name>
    <dbReference type="NCBI Taxonomy" id="33203"/>
    <lineage>
        <taxon>Eukaryota</taxon>
        <taxon>Fungi</taxon>
        <taxon>Dikarya</taxon>
        <taxon>Ascomycota</taxon>
        <taxon>Pezizomycotina</taxon>
        <taxon>Sordariomycetes</taxon>
        <taxon>Hypocreomycetidae</taxon>
        <taxon>Hypocreales</taxon>
        <taxon>Ophiocordycipitaceae</taxon>
        <taxon>Purpureocillium</taxon>
    </lineage>
</organism>
<dbReference type="Gene3D" id="3.40.50.1820">
    <property type="entry name" value="alpha/beta hydrolase"/>
    <property type="match status" value="1"/>
</dbReference>
<accession>A0A179GK44</accession>
<proteinExistence type="inferred from homology"/>
<dbReference type="InterPro" id="IPR000073">
    <property type="entry name" value="AB_hydrolase_1"/>
</dbReference>
<name>A0A179GK44_PURLI</name>
<feature type="compositionally biased region" description="Basic and acidic residues" evidence="3">
    <location>
        <begin position="389"/>
        <end position="402"/>
    </location>
</feature>
<feature type="compositionally biased region" description="Low complexity" evidence="3">
    <location>
        <begin position="157"/>
        <end position="178"/>
    </location>
</feature>
<dbReference type="InterPro" id="IPR029058">
    <property type="entry name" value="AB_hydrolase_fold"/>
</dbReference>
<reference evidence="5 6" key="1">
    <citation type="submission" date="2016-01" db="EMBL/GenBank/DDBJ databases">
        <title>Biosynthesis of antibiotic leucinostatins and their inhibition on Phytophthora in bio-control Purpureocillium lilacinum.</title>
        <authorList>
            <person name="Wang G."/>
            <person name="Liu Z."/>
            <person name="Lin R."/>
            <person name="Li E."/>
            <person name="Mao Z."/>
            <person name="Ling J."/>
            <person name="Yin W."/>
            <person name="Xie B."/>
        </authorList>
    </citation>
    <scope>NUCLEOTIDE SEQUENCE [LARGE SCALE GENOMIC DNA]</scope>
    <source>
        <strain evidence="5">PLBJ-1</strain>
    </source>
</reference>
<gene>
    <name evidence="5" type="ORF">VFPBJ_06374</name>
</gene>
<protein>
    <submittedName>
        <fullName evidence="5">Microsomal epoxide hydrolase</fullName>
    </submittedName>
</protein>
<dbReference type="GO" id="GO:0016787">
    <property type="term" value="F:hydrolase activity"/>
    <property type="evidence" value="ECO:0007669"/>
    <property type="project" value="UniProtKB-KW"/>
</dbReference>
<evidence type="ECO:0000256" key="3">
    <source>
        <dbReference type="SAM" id="MobiDB-lite"/>
    </source>
</evidence>
<feature type="domain" description="AB hydrolase-1" evidence="4">
    <location>
        <begin position="109"/>
        <end position="244"/>
    </location>
</feature>
<evidence type="ECO:0000313" key="5">
    <source>
        <dbReference type="EMBL" id="OAQ78255.1"/>
    </source>
</evidence>
<dbReference type="InterPro" id="IPR000639">
    <property type="entry name" value="Epox_hydrolase-like"/>
</dbReference>
<dbReference type="SUPFAM" id="SSF53474">
    <property type="entry name" value="alpha/beta-Hydrolases"/>
    <property type="match status" value="1"/>
</dbReference>
<evidence type="ECO:0000256" key="1">
    <source>
        <dbReference type="ARBA" id="ARBA00022801"/>
    </source>
</evidence>
<comment type="caution">
    <text evidence="5">The sequence shown here is derived from an EMBL/GenBank/DDBJ whole genome shotgun (WGS) entry which is preliminary data.</text>
</comment>
<evidence type="ECO:0000259" key="4">
    <source>
        <dbReference type="Pfam" id="PF00561"/>
    </source>
</evidence>
<sequence>MPLAGIEHDKVPLGVVPLVVNACLSHTIIITQCNRGRHASTIIMAHDDSNPPPTQGDPTALPPLPLPAGITSRFVDTRPFGLRYHVLEAIPAASSSSSASESEPAPRPPLVLLLHGFPNLAYDWRFVMPGLARAGYYAVAFDLRGFGRTHDGGGAVSGASGSSGSSGAAAAQQQQKQQLLPRDGSFSADGFTPLAMVRDVVALVHALGYRSVHTLVGHDLGAFAAAVCALARRDLIQSLVLMAHPFRGAPKAPFGTAASASLPAPDNPPTDRFDTLRDPDVHASLQALDPPRQHYKWYNGAPGAAAEWSYPRDGPPLREFLRGYFHLKSGACRDGGGGKPRPLGAWTAERLAVMPHYYIMRAGVSMRENVALDMAAEREAAGAATTNDEEGKDRDRDKDKAKNWPPAPEWLTERDLDVYTAEWSRTTFTDALRWYASLTGNPAATAELRALASGRIAVPTRYVSGAKDWGTYQDPGALEAMEEGESVERGCYTGTVLLEGAGHWVNMERPGECVREILHVAAMVVV</sequence>
<dbReference type="PRINTS" id="PR00412">
    <property type="entry name" value="EPOXHYDRLASE"/>
</dbReference>
<dbReference type="AlphaFoldDB" id="A0A179GK44"/>
<evidence type="ECO:0000313" key="6">
    <source>
        <dbReference type="Proteomes" id="UP000078240"/>
    </source>
</evidence>
<feature type="region of interest" description="Disordered" evidence="3">
    <location>
        <begin position="380"/>
        <end position="408"/>
    </location>
</feature>
<dbReference type="PANTHER" id="PTHR43329">
    <property type="entry name" value="EPOXIDE HYDROLASE"/>
    <property type="match status" value="1"/>
</dbReference>
<feature type="region of interest" description="Disordered" evidence="3">
    <location>
        <begin position="155"/>
        <end position="179"/>
    </location>
</feature>
<evidence type="ECO:0000256" key="2">
    <source>
        <dbReference type="ARBA" id="ARBA00038334"/>
    </source>
</evidence>
<keyword evidence="1 5" id="KW-0378">Hydrolase</keyword>
<dbReference type="Pfam" id="PF00561">
    <property type="entry name" value="Abhydrolase_1"/>
    <property type="match status" value="1"/>
</dbReference>